<protein>
    <recommendedName>
        <fullName evidence="4">Glycosyltransferase</fullName>
        <ecNumber evidence="4">2.4.1.-</ecNumber>
    </recommendedName>
</protein>
<evidence type="ECO:0000256" key="4">
    <source>
        <dbReference type="RuleBase" id="RU362057"/>
    </source>
</evidence>
<dbReference type="CAZy" id="GT1">
    <property type="family name" value="Glycosyltransferase Family 1"/>
</dbReference>
<dbReference type="CDD" id="cd03784">
    <property type="entry name" value="GT1_Gtf-like"/>
    <property type="match status" value="1"/>
</dbReference>
<proteinExistence type="evidence at transcript level"/>
<accession>A1YGR4</accession>
<evidence type="ECO:0000313" key="6">
    <source>
        <dbReference type="EMBL" id="ABL85474.1"/>
    </source>
</evidence>
<dbReference type="PROSITE" id="PS00375">
    <property type="entry name" value="UDPGT"/>
    <property type="match status" value="1"/>
</dbReference>
<comment type="similarity">
    <text evidence="1 3">Belongs to the UDP-glycosyltransferase family.</text>
</comment>
<dbReference type="EC" id="2.4.1.-" evidence="4"/>
<reference evidence="6" key="1">
    <citation type="journal article" date="2006" name="FEBS Lett.">
        <title>Phenylpropanoid glycosyltransferases from osage orange (Maclura pomifera) fruit.</title>
        <authorList>
            <person name="Tian L."/>
            <person name="Blount J.W."/>
            <person name="Dixon R.A."/>
        </authorList>
    </citation>
    <scope>NUCLEOTIDE SEQUENCE</scope>
    <source>
        <tissue evidence="6">Fruit</tissue>
    </source>
</reference>
<evidence type="ECO:0000256" key="5">
    <source>
        <dbReference type="SAM" id="Coils"/>
    </source>
</evidence>
<evidence type="ECO:0000256" key="3">
    <source>
        <dbReference type="RuleBase" id="RU003718"/>
    </source>
</evidence>
<evidence type="ECO:0000256" key="1">
    <source>
        <dbReference type="ARBA" id="ARBA00009995"/>
    </source>
</evidence>
<dbReference type="GO" id="GO:0080044">
    <property type="term" value="F:quercetin 7-O-glucosyltransferase activity"/>
    <property type="evidence" value="ECO:0007669"/>
    <property type="project" value="TreeGrafter"/>
</dbReference>
<dbReference type="Pfam" id="PF00201">
    <property type="entry name" value="UDPGT"/>
    <property type="match status" value="1"/>
</dbReference>
<organism evidence="6">
    <name type="scientific">Maclura pomifera</name>
    <name type="common">Osage orange</name>
    <name type="synonym">Ioxylon pomiferum</name>
    <dbReference type="NCBI Taxonomy" id="3496"/>
    <lineage>
        <taxon>Eukaryota</taxon>
        <taxon>Viridiplantae</taxon>
        <taxon>Streptophyta</taxon>
        <taxon>Embryophyta</taxon>
        <taxon>Tracheophyta</taxon>
        <taxon>Spermatophyta</taxon>
        <taxon>Magnoliopsida</taxon>
        <taxon>eudicotyledons</taxon>
        <taxon>Gunneridae</taxon>
        <taxon>Pentapetalae</taxon>
        <taxon>rosids</taxon>
        <taxon>fabids</taxon>
        <taxon>Rosales</taxon>
        <taxon>Moraceae</taxon>
        <taxon>Chlorophoreae</taxon>
        <taxon>Maclura</taxon>
    </lineage>
</organism>
<dbReference type="PANTHER" id="PTHR11926:SF870">
    <property type="entry name" value="UDP-GLYCOSYLTRANSFERASE 75B1"/>
    <property type="match status" value="1"/>
</dbReference>
<sequence>MTKPRFLLVTYPAQGHINPGLQFAKRLARAGADITFVTANYAHRQMINRSDPTIQNGTSLSHAPFSVDGYEDGFKPGGDPDHYLSEFRRCGSQALTDLILTAVNEGRPYTCLAYTILLPWAALTAEEHGLPSVLLWIQPATVFDIYYYYFHGYGDIIRTNSTKDPSSDDSLTTLPGLPWKFSRSDLPSFMDPANTYTFAIPLLKEQFEIFDEKIKNPKILVNTFDQLESEAMKAIVKLSLIGIGPLIPSDFLEEKEPSGTSSGQSKDDNEDEYIVWLNSKPKGSVIYVSFGTIAVLSRAQMEEIAKGLLESGRPFLWIIREDKEKEKKEEEKLSFEEELQKLGKIVPWCRQVEVLSNTSLGCFMTHCGWNSTLESLVSGVPVVAFPQWTDQGTNAKLIEDVWKIGVRVKPNEKGIVESEEVTRCLELVMEGEELRENAKKWKDLAREAAKEGGSSNENLKAFVAEVMGQVSS</sequence>
<keyword evidence="2 3" id="KW-0808">Transferase</keyword>
<dbReference type="GO" id="GO:0080043">
    <property type="term" value="F:quercetin 3-O-glucosyltransferase activity"/>
    <property type="evidence" value="ECO:0007669"/>
    <property type="project" value="TreeGrafter"/>
</dbReference>
<dbReference type="SUPFAM" id="SSF53756">
    <property type="entry name" value="UDP-Glycosyltransferase/glycogen phosphorylase"/>
    <property type="match status" value="1"/>
</dbReference>
<evidence type="ECO:0000256" key="2">
    <source>
        <dbReference type="ARBA" id="ARBA00022679"/>
    </source>
</evidence>
<dbReference type="PANTHER" id="PTHR11926">
    <property type="entry name" value="GLUCOSYL/GLUCURONOSYL TRANSFERASES"/>
    <property type="match status" value="1"/>
</dbReference>
<dbReference type="InterPro" id="IPR002213">
    <property type="entry name" value="UDP_glucos_trans"/>
</dbReference>
<dbReference type="InterPro" id="IPR035595">
    <property type="entry name" value="UDP_glycos_trans_CS"/>
</dbReference>
<dbReference type="FunFam" id="3.40.50.2000:FF:000019">
    <property type="entry name" value="Glycosyltransferase"/>
    <property type="match status" value="1"/>
</dbReference>
<feature type="coiled-coil region" evidence="5">
    <location>
        <begin position="318"/>
        <end position="345"/>
    </location>
</feature>
<keyword evidence="3" id="KW-0328">Glycosyltransferase</keyword>
<name>A1YGR4_MACPO</name>
<dbReference type="EMBL" id="DQ985179">
    <property type="protein sequence ID" value="ABL85474.1"/>
    <property type="molecule type" value="mRNA"/>
</dbReference>
<dbReference type="AlphaFoldDB" id="A1YGR4"/>
<keyword evidence="5" id="KW-0175">Coiled coil</keyword>
<dbReference type="Gene3D" id="3.40.50.2000">
    <property type="entry name" value="Glycogen Phosphorylase B"/>
    <property type="match status" value="2"/>
</dbReference>